<protein>
    <submittedName>
        <fullName evidence="4">LytR C-terminal domain-containing protein</fullName>
    </submittedName>
</protein>
<evidence type="ECO:0000259" key="3">
    <source>
        <dbReference type="Pfam" id="PF13399"/>
    </source>
</evidence>
<dbReference type="InterPro" id="IPR027381">
    <property type="entry name" value="LytR/CpsA/Psr_C"/>
</dbReference>
<feature type="region of interest" description="Disordered" evidence="1">
    <location>
        <begin position="205"/>
        <end position="233"/>
    </location>
</feature>
<evidence type="ECO:0000256" key="2">
    <source>
        <dbReference type="SAM" id="Phobius"/>
    </source>
</evidence>
<reference evidence="4" key="1">
    <citation type="submission" date="2023-06" db="EMBL/GenBank/DDBJ databases">
        <title>Sysu t00039.</title>
        <authorList>
            <person name="Gao L."/>
            <person name="Fang B.-Z."/>
            <person name="Li W.-J."/>
        </authorList>
    </citation>
    <scope>NUCLEOTIDE SEQUENCE</scope>
    <source>
        <strain evidence="4">SYSU T00039</strain>
    </source>
</reference>
<dbReference type="Gene3D" id="3.30.70.2390">
    <property type="match status" value="1"/>
</dbReference>
<dbReference type="Pfam" id="PF13399">
    <property type="entry name" value="LytR_C"/>
    <property type="match status" value="1"/>
</dbReference>
<evidence type="ECO:0000313" key="5">
    <source>
        <dbReference type="Proteomes" id="UP001172737"/>
    </source>
</evidence>
<keyword evidence="2" id="KW-0812">Transmembrane</keyword>
<gene>
    <name evidence="4" type="ORF">QQX10_07000</name>
</gene>
<feature type="compositionally biased region" description="Low complexity" evidence="1">
    <location>
        <begin position="223"/>
        <end position="233"/>
    </location>
</feature>
<evidence type="ECO:0000313" key="4">
    <source>
        <dbReference type="EMBL" id="MDN4487912.1"/>
    </source>
</evidence>
<comment type="caution">
    <text evidence="4">The sequence shown here is derived from an EMBL/GenBank/DDBJ whole genome shotgun (WGS) entry which is preliminary data.</text>
</comment>
<feature type="domain" description="LytR/CpsA/Psr regulator C-terminal" evidence="3">
    <location>
        <begin position="86"/>
        <end position="171"/>
    </location>
</feature>
<name>A0AAW7M9E0_9MICO</name>
<dbReference type="AlphaFoldDB" id="A0AAW7M9E0"/>
<keyword evidence="2" id="KW-0472">Membrane</keyword>
<dbReference type="Proteomes" id="UP001172737">
    <property type="component" value="Unassembled WGS sequence"/>
</dbReference>
<sequence length="233" mass="24482">MTQPAAGRPGGRRAKVRRHRRERQIIVFGALVLATGFVALFAAGVYKGTIDGPFSEPFVTPEGAFDSDVNLVCPPVDSMPLTPTEVALRVLNGTDTGGLAGSLSEDLAGRGFVTLDPSNWSRSYSDYIRIVFGADGVQQAYTLARQFDGAVDLVLDNREGTLLDVIVGDAYVDDPGLRSSLAPELSLDLALSANAECLPVNLVTPEPAPRNLPDSPLDPVTDASASPSPSASS</sequence>
<accession>A0AAW7M9E0</accession>
<feature type="transmembrane region" description="Helical" evidence="2">
    <location>
        <begin position="25"/>
        <end position="46"/>
    </location>
</feature>
<keyword evidence="2" id="KW-1133">Transmembrane helix</keyword>
<organism evidence="4 5">
    <name type="scientific">Demequina lignilytica</name>
    <dbReference type="NCBI Taxonomy" id="3051663"/>
    <lineage>
        <taxon>Bacteria</taxon>
        <taxon>Bacillati</taxon>
        <taxon>Actinomycetota</taxon>
        <taxon>Actinomycetes</taxon>
        <taxon>Micrococcales</taxon>
        <taxon>Demequinaceae</taxon>
        <taxon>Demequina</taxon>
    </lineage>
</organism>
<dbReference type="RefSeq" id="WP_301121965.1">
    <property type="nucleotide sequence ID" value="NZ_JAUHPX010000003.1"/>
</dbReference>
<dbReference type="EMBL" id="JAUHPX010000003">
    <property type="protein sequence ID" value="MDN4487912.1"/>
    <property type="molecule type" value="Genomic_DNA"/>
</dbReference>
<evidence type="ECO:0000256" key="1">
    <source>
        <dbReference type="SAM" id="MobiDB-lite"/>
    </source>
</evidence>
<proteinExistence type="predicted"/>
<keyword evidence="5" id="KW-1185">Reference proteome</keyword>